<dbReference type="FunCoup" id="C1EHS5">
    <property type="interactions" value="81"/>
</dbReference>
<dbReference type="OrthoDB" id="10256309at2759"/>
<gene>
    <name evidence="7" type="ORF">MICPUN_104259</name>
</gene>
<evidence type="ECO:0000313" key="7">
    <source>
        <dbReference type="EMBL" id="ACO67557.1"/>
    </source>
</evidence>
<feature type="domain" description="Pseudouridine synthase I TruA alpha/beta" evidence="6">
    <location>
        <begin position="394"/>
        <end position="462"/>
    </location>
</feature>
<feature type="compositionally biased region" description="Low complexity" evidence="5">
    <location>
        <begin position="1"/>
        <end position="16"/>
    </location>
</feature>
<dbReference type="RefSeq" id="XP_002506299.1">
    <property type="nucleotide sequence ID" value="XM_002506253.1"/>
</dbReference>
<organism evidence="7 8">
    <name type="scientific">Micromonas commoda (strain RCC299 / NOUM17 / CCMP2709)</name>
    <name type="common">Picoplanktonic green alga</name>
    <dbReference type="NCBI Taxonomy" id="296587"/>
    <lineage>
        <taxon>Eukaryota</taxon>
        <taxon>Viridiplantae</taxon>
        <taxon>Chlorophyta</taxon>
        <taxon>Mamiellophyceae</taxon>
        <taxon>Mamiellales</taxon>
        <taxon>Mamiellaceae</taxon>
        <taxon>Micromonas</taxon>
    </lineage>
</organism>
<feature type="region of interest" description="Disordered" evidence="5">
    <location>
        <begin position="1"/>
        <end position="105"/>
    </location>
</feature>
<keyword evidence="3" id="KW-0413">Isomerase</keyword>
<dbReference type="GO" id="GO:0009982">
    <property type="term" value="F:pseudouridine synthase activity"/>
    <property type="evidence" value="ECO:0007669"/>
    <property type="project" value="InterPro"/>
</dbReference>
<dbReference type="PANTHER" id="PTHR11142:SF9">
    <property type="entry name" value="TRNA PSEUDOURIDINE SYNTHASE-RELATED"/>
    <property type="match status" value="1"/>
</dbReference>
<dbReference type="AlphaFoldDB" id="C1EHS5"/>
<evidence type="ECO:0000256" key="1">
    <source>
        <dbReference type="ARBA" id="ARBA00009375"/>
    </source>
</evidence>
<dbReference type="InterPro" id="IPR001406">
    <property type="entry name" value="PsdUridine_synth_TruA"/>
</dbReference>
<feature type="compositionally biased region" description="Basic and acidic residues" evidence="5">
    <location>
        <begin position="51"/>
        <end position="66"/>
    </location>
</feature>
<comment type="catalytic activity">
    <reaction evidence="4">
        <text>a uridine in tRNA = a pseudouridine in tRNA</text>
        <dbReference type="Rhea" id="RHEA:54572"/>
        <dbReference type="Rhea" id="RHEA-COMP:13339"/>
        <dbReference type="Rhea" id="RHEA-COMP:13934"/>
        <dbReference type="ChEBI" id="CHEBI:65314"/>
        <dbReference type="ChEBI" id="CHEBI:65315"/>
    </reaction>
</comment>
<sequence length="601" mass="65898">MASLPQWAAHQAAASHRAPRHPRRAWRWNERTAAASWSSTRSRSSPVRTSAKPERNDARRDRRAESADWTVPDGVSHGDVARQPAGDHVHPSHLIPPNLRRPDVPETYKKKPVALLMGYVGAGYSGNTTNASLPRGSTVDDVLEDALFDAGCILLSNYRSRSLSRLKWSRSSRTDKGVSSLATVVSARLEVDVGVWENDPEGTRIAADINRHLPNHVRVFGAYSTPKSFQARRACVRRTYDYLLPATCLGLNVNGERDAALAWPGAPELADATGEEVMARFRRALRMFEGSHYFHNYTRRSAYAPAPDGGRRRARARGAGDDEDDETEGSEPMDEAEDGEAEDGAGDSPPEHVGCRRRGCYWLKARDDADLVGVKHARKVNSFIAADPAVAAGHKDAPPFVRVTVNGDSFMLYQIRKMIATAVAAAIGHFPLELIPASLTRPARIATPIAPASTLYLVDAEFMSFRPRKEAKVSGPEMPGDAENIAENIAKRRQTSPNEQCVVPNRLDALVPGAEVRASIAEFQRFVLDPALAPAVADAEWGVFVGNLRKLRINVDDFDGDDGKGDAVRECLAAHAEYVAMREERRAEREERERDAAGALA</sequence>
<dbReference type="GO" id="GO:1990481">
    <property type="term" value="P:mRNA pseudouridine synthesis"/>
    <property type="evidence" value="ECO:0007669"/>
    <property type="project" value="TreeGrafter"/>
</dbReference>
<dbReference type="GO" id="GO:0005634">
    <property type="term" value="C:nucleus"/>
    <property type="evidence" value="ECO:0007669"/>
    <property type="project" value="TreeGrafter"/>
</dbReference>
<dbReference type="Proteomes" id="UP000002009">
    <property type="component" value="Chromosome 15"/>
</dbReference>
<evidence type="ECO:0000256" key="5">
    <source>
        <dbReference type="SAM" id="MobiDB-lite"/>
    </source>
</evidence>
<dbReference type="STRING" id="296587.C1EHS5"/>
<evidence type="ECO:0000259" key="6">
    <source>
        <dbReference type="Pfam" id="PF01416"/>
    </source>
</evidence>
<name>C1EHS5_MICCC</name>
<dbReference type="FunFam" id="3.30.70.580:FF:000002">
    <property type="entry name" value="tRNA pseudouridine synthase"/>
    <property type="match status" value="1"/>
</dbReference>
<dbReference type="Pfam" id="PF01416">
    <property type="entry name" value="PseudoU_synth_1"/>
    <property type="match status" value="1"/>
</dbReference>
<dbReference type="KEGG" id="mis:MICPUN_104259"/>
<accession>C1EHS5</accession>
<feature type="compositionally biased region" description="Low complexity" evidence="5">
    <location>
        <begin position="31"/>
        <end position="50"/>
    </location>
</feature>
<dbReference type="InterPro" id="IPR020095">
    <property type="entry name" value="PsdUridine_synth_TruA_C"/>
</dbReference>
<evidence type="ECO:0000256" key="3">
    <source>
        <dbReference type="ARBA" id="ARBA00023235"/>
    </source>
</evidence>
<evidence type="ECO:0000256" key="4">
    <source>
        <dbReference type="ARBA" id="ARBA00036943"/>
    </source>
</evidence>
<evidence type="ECO:0000313" key="8">
    <source>
        <dbReference type="Proteomes" id="UP000002009"/>
    </source>
</evidence>
<dbReference type="GeneID" id="8249409"/>
<reference evidence="7 8" key="1">
    <citation type="journal article" date="2009" name="Science">
        <title>Green evolution and dynamic adaptations revealed by genomes of the marine picoeukaryotes Micromonas.</title>
        <authorList>
            <person name="Worden A.Z."/>
            <person name="Lee J.H."/>
            <person name="Mock T."/>
            <person name="Rouze P."/>
            <person name="Simmons M.P."/>
            <person name="Aerts A.L."/>
            <person name="Allen A.E."/>
            <person name="Cuvelier M.L."/>
            <person name="Derelle E."/>
            <person name="Everett M.V."/>
            <person name="Foulon E."/>
            <person name="Grimwood J."/>
            <person name="Gundlach H."/>
            <person name="Henrissat B."/>
            <person name="Napoli C."/>
            <person name="McDonald S.M."/>
            <person name="Parker M.S."/>
            <person name="Rombauts S."/>
            <person name="Salamov A."/>
            <person name="Von Dassow P."/>
            <person name="Badger J.H."/>
            <person name="Coutinho P.M."/>
            <person name="Demir E."/>
            <person name="Dubchak I."/>
            <person name="Gentemann C."/>
            <person name="Eikrem W."/>
            <person name="Gready J.E."/>
            <person name="John U."/>
            <person name="Lanier W."/>
            <person name="Lindquist E.A."/>
            <person name="Lucas S."/>
            <person name="Mayer K.F."/>
            <person name="Moreau H."/>
            <person name="Not F."/>
            <person name="Otillar R."/>
            <person name="Panaud O."/>
            <person name="Pangilinan J."/>
            <person name="Paulsen I."/>
            <person name="Piegu B."/>
            <person name="Poliakov A."/>
            <person name="Robbens S."/>
            <person name="Schmutz J."/>
            <person name="Toulza E."/>
            <person name="Wyss T."/>
            <person name="Zelensky A."/>
            <person name="Zhou K."/>
            <person name="Armbrust E.V."/>
            <person name="Bhattacharya D."/>
            <person name="Goodenough U.W."/>
            <person name="Van de Peer Y."/>
            <person name="Grigoriev I.V."/>
        </authorList>
    </citation>
    <scope>NUCLEOTIDE SEQUENCE [LARGE SCALE GENOMIC DNA]</scope>
    <source>
        <strain evidence="8">RCC299 / NOUM17</strain>
    </source>
</reference>
<evidence type="ECO:0000256" key="2">
    <source>
        <dbReference type="ARBA" id="ARBA00022694"/>
    </source>
</evidence>
<feature type="region of interest" description="Disordered" evidence="5">
    <location>
        <begin position="304"/>
        <end position="352"/>
    </location>
</feature>
<protein>
    <recommendedName>
        <fullName evidence="6">Pseudouridine synthase I TruA alpha/beta domain-containing protein</fullName>
    </recommendedName>
</protein>
<dbReference type="InterPro" id="IPR020103">
    <property type="entry name" value="PsdUridine_synth_cat_dom_sf"/>
</dbReference>
<dbReference type="PANTHER" id="PTHR11142">
    <property type="entry name" value="PSEUDOURIDYLATE SYNTHASE"/>
    <property type="match status" value="1"/>
</dbReference>
<keyword evidence="2" id="KW-0819">tRNA processing</keyword>
<dbReference type="EMBL" id="CP001333">
    <property type="protein sequence ID" value="ACO67557.1"/>
    <property type="molecule type" value="Genomic_DNA"/>
</dbReference>
<comment type="similarity">
    <text evidence="1">Belongs to the tRNA pseudouridine synthase TruA family.</text>
</comment>
<dbReference type="eggNOG" id="KOG2553">
    <property type="taxonomic scope" value="Eukaryota"/>
</dbReference>
<keyword evidence="8" id="KW-1185">Reference proteome</keyword>
<dbReference type="InParanoid" id="C1EHS5"/>
<dbReference type="GO" id="GO:0031119">
    <property type="term" value="P:tRNA pseudouridine synthesis"/>
    <property type="evidence" value="ECO:0007669"/>
    <property type="project" value="TreeGrafter"/>
</dbReference>
<dbReference type="GO" id="GO:0003723">
    <property type="term" value="F:RNA binding"/>
    <property type="evidence" value="ECO:0007669"/>
    <property type="project" value="InterPro"/>
</dbReference>
<proteinExistence type="inferred from homology"/>
<dbReference type="Gene3D" id="3.30.70.580">
    <property type="entry name" value="Pseudouridine synthase I, catalytic domain, N-terminal subdomain"/>
    <property type="match status" value="1"/>
</dbReference>
<dbReference type="SUPFAM" id="SSF55120">
    <property type="entry name" value="Pseudouridine synthase"/>
    <property type="match status" value="1"/>
</dbReference>
<dbReference type="InterPro" id="IPR020097">
    <property type="entry name" value="PsdUridine_synth_TruA_a/b_dom"/>
</dbReference>
<dbReference type="Gene3D" id="3.30.70.660">
    <property type="entry name" value="Pseudouridine synthase I, catalytic domain, C-terminal subdomain"/>
    <property type="match status" value="1"/>
</dbReference>
<dbReference type="InterPro" id="IPR020094">
    <property type="entry name" value="TruA/RsuA/RluB/E/F_N"/>
</dbReference>
<dbReference type="OMA" id="FQARREC"/>
<feature type="compositionally biased region" description="Acidic residues" evidence="5">
    <location>
        <begin position="321"/>
        <end position="345"/>
    </location>
</feature>
<feature type="compositionally biased region" description="Basic residues" evidence="5">
    <location>
        <begin position="17"/>
        <end position="26"/>
    </location>
</feature>